<dbReference type="SUPFAM" id="SSF52200">
    <property type="entry name" value="Toll/Interleukin receptor TIR domain"/>
    <property type="match status" value="1"/>
</dbReference>
<evidence type="ECO:0000256" key="1">
    <source>
        <dbReference type="SAM" id="MobiDB-lite"/>
    </source>
</evidence>
<protein>
    <recommendedName>
        <fullName evidence="2">TIR domain-containing protein</fullName>
    </recommendedName>
</protein>
<feature type="domain" description="TIR" evidence="2">
    <location>
        <begin position="1"/>
        <end position="124"/>
    </location>
</feature>
<feature type="compositionally biased region" description="Polar residues" evidence="1">
    <location>
        <begin position="147"/>
        <end position="161"/>
    </location>
</feature>
<dbReference type="Proteomes" id="UP000249396">
    <property type="component" value="Unassembled WGS sequence"/>
</dbReference>
<name>A0A2W4SLS6_9GAMM</name>
<reference evidence="3 4" key="1">
    <citation type="journal article" date="2018" name="Aquat. Microb. Ecol.">
        <title>Gammaproteobacterial methanotrophs dominate.</title>
        <authorList>
            <person name="Rissanen A.J."/>
            <person name="Saarenheimo J."/>
            <person name="Tiirola M."/>
            <person name="Peura S."/>
            <person name="Aalto S.L."/>
            <person name="Karvinen A."/>
            <person name="Nykanen H."/>
        </authorList>
    </citation>
    <scope>NUCLEOTIDE SEQUENCE [LARGE SCALE GENOMIC DNA]</scope>
    <source>
        <strain evidence="3">AMbin10</strain>
    </source>
</reference>
<comment type="caution">
    <text evidence="3">The sequence shown here is derived from an EMBL/GenBank/DDBJ whole genome shotgun (WGS) entry which is preliminary data.</text>
</comment>
<evidence type="ECO:0000259" key="2">
    <source>
        <dbReference type="PROSITE" id="PS50104"/>
    </source>
</evidence>
<sequence length="467" mass="53407">MKDFFISYTKTDEAWAVWIAWQLEKAGHSTVIQAWDFHAGQNFVLAMQEAASNSKQTIAILSPDYLRSDFAKSEWSAAFAADPAGKEGKLIPIKVRPVDVKGILGPIIHIDLIGLSRKEAIELLLTEIKSSEDGIRAKPEIEPNFPGESSPNANPTAIPSTRDNHNKSNSSSLSSQSNGLENTPAFKAGLVDKDEQATHVIDHLGNICFVKEETHNNPLVYLLYGASTQWPDALLNILYYQINKILKRQLPRFNKNSSPTLKYLSGRILRGNIDPVEYLYELLDEELTCGLNRKAIERRLSKEKVPLIFYRILTAAESTNPALVQGMLVAWQKLELSINSPRHILIFYYEYIETPKPSWNFFRKSEKTLINHLKASLPTEMSEKIFLPRLKSPNKKLVHDWISIHISQKLEEAKKYVEDKIRDEYKQRKEDKNAKKDAYRIRIAKDDYEIHHHDLKNILIDALNEFC</sequence>
<dbReference type="EMBL" id="QJPH01000485">
    <property type="protein sequence ID" value="PZN72517.1"/>
    <property type="molecule type" value="Genomic_DNA"/>
</dbReference>
<dbReference type="InterPro" id="IPR035897">
    <property type="entry name" value="Toll_tir_struct_dom_sf"/>
</dbReference>
<organism evidence="3 4">
    <name type="scientific">Candidatus Methylumidiphilus alinenensis</name>
    <dbReference type="NCBI Taxonomy" id="2202197"/>
    <lineage>
        <taxon>Bacteria</taxon>
        <taxon>Pseudomonadati</taxon>
        <taxon>Pseudomonadota</taxon>
        <taxon>Gammaproteobacteria</taxon>
        <taxon>Methylococcales</taxon>
        <taxon>Candidatus Methylumidiphilus</taxon>
    </lineage>
</organism>
<dbReference type="InterPro" id="IPR000157">
    <property type="entry name" value="TIR_dom"/>
</dbReference>
<dbReference type="Pfam" id="PF13676">
    <property type="entry name" value="TIR_2"/>
    <property type="match status" value="1"/>
</dbReference>
<feature type="compositionally biased region" description="Low complexity" evidence="1">
    <location>
        <begin position="167"/>
        <end position="178"/>
    </location>
</feature>
<gene>
    <name evidence="3" type="ORF">DM484_24385</name>
</gene>
<dbReference type="GO" id="GO:0007165">
    <property type="term" value="P:signal transduction"/>
    <property type="evidence" value="ECO:0007669"/>
    <property type="project" value="InterPro"/>
</dbReference>
<feature type="region of interest" description="Disordered" evidence="1">
    <location>
        <begin position="135"/>
        <end position="180"/>
    </location>
</feature>
<evidence type="ECO:0000313" key="3">
    <source>
        <dbReference type="EMBL" id="PZN72517.1"/>
    </source>
</evidence>
<accession>A0A2W4SLS6</accession>
<dbReference type="PROSITE" id="PS50104">
    <property type="entry name" value="TIR"/>
    <property type="match status" value="1"/>
</dbReference>
<dbReference type="Gene3D" id="3.40.50.10140">
    <property type="entry name" value="Toll/interleukin-1 receptor homology (TIR) domain"/>
    <property type="match status" value="1"/>
</dbReference>
<evidence type="ECO:0000313" key="4">
    <source>
        <dbReference type="Proteomes" id="UP000249396"/>
    </source>
</evidence>
<dbReference type="AlphaFoldDB" id="A0A2W4SLS6"/>
<proteinExistence type="predicted"/>